<organism evidence="3 4">
    <name type="scientific">Olsenella porci</name>
    <dbReference type="NCBI Taxonomy" id="2652279"/>
    <lineage>
        <taxon>Bacteria</taxon>
        <taxon>Bacillati</taxon>
        <taxon>Actinomycetota</taxon>
        <taxon>Coriobacteriia</taxon>
        <taxon>Coriobacteriales</taxon>
        <taxon>Atopobiaceae</taxon>
        <taxon>Olsenella</taxon>
    </lineage>
</organism>
<evidence type="ECO:0000313" key="4">
    <source>
        <dbReference type="Proteomes" id="UP000469325"/>
    </source>
</evidence>
<evidence type="ECO:0000313" key="3">
    <source>
        <dbReference type="EMBL" id="MST72808.1"/>
    </source>
</evidence>
<feature type="domain" description="Phosphoribosyltransferase" evidence="2">
    <location>
        <begin position="203"/>
        <end position="252"/>
    </location>
</feature>
<protein>
    <submittedName>
        <fullName evidence="3">ComF family protein</fullName>
    </submittedName>
</protein>
<dbReference type="InterPro" id="IPR000836">
    <property type="entry name" value="PRTase_dom"/>
</dbReference>
<keyword evidence="4" id="KW-1185">Reference proteome</keyword>
<dbReference type="InterPro" id="IPR051910">
    <property type="entry name" value="ComF/GntX_DNA_util-trans"/>
</dbReference>
<name>A0A6N7XNI9_9ACTN</name>
<reference evidence="3 4" key="1">
    <citation type="submission" date="2019-08" db="EMBL/GenBank/DDBJ databases">
        <title>In-depth cultivation of the pig gut microbiome towards novel bacterial diversity and tailored functional studies.</title>
        <authorList>
            <person name="Wylensek D."/>
            <person name="Hitch T.C.A."/>
            <person name="Clavel T."/>
        </authorList>
    </citation>
    <scope>NUCLEOTIDE SEQUENCE [LARGE SCALE GENOMIC DNA]</scope>
    <source>
        <strain evidence="3 4">CA-Schmier-601-WT-1</strain>
    </source>
</reference>
<dbReference type="EMBL" id="VUNC01000005">
    <property type="protein sequence ID" value="MST72808.1"/>
    <property type="molecule type" value="Genomic_DNA"/>
</dbReference>
<gene>
    <name evidence="3" type="ORF">FYJ68_06785</name>
</gene>
<dbReference type="PANTHER" id="PTHR47505">
    <property type="entry name" value="DNA UTILIZATION PROTEIN YHGH"/>
    <property type="match status" value="1"/>
</dbReference>
<accession>A0A6N7XNI9</accession>
<comment type="similarity">
    <text evidence="1">Belongs to the ComF/GntX family.</text>
</comment>
<dbReference type="CDD" id="cd06223">
    <property type="entry name" value="PRTases_typeI"/>
    <property type="match status" value="1"/>
</dbReference>
<dbReference type="Gene3D" id="3.40.50.2020">
    <property type="match status" value="1"/>
</dbReference>
<comment type="caution">
    <text evidence="3">The sequence shown here is derived from an EMBL/GenBank/DDBJ whole genome shotgun (WGS) entry which is preliminary data.</text>
</comment>
<sequence length="255" mass="27269">MPMPSSPAPASCAPGRSGSPLRGLLSDVGELMWPTRCLGCGLPGELLCPDCRARLPWIDQCYACPVCGAPFGWLTCTECKGDWEAGTTVCALPFSGVAARMVCALKDSHELRAAGVIAAAMATALDDASSWRACREGAGWLEPDVVCFVPATPEAYLRRGFDHMELVSRELCRLSGIPLLDALGRRGARDQRELGRDERARNLSGTVDVVEDVRGLRVLLADDVVTTGATMRECTRALLARGASEVTCCALARVW</sequence>
<evidence type="ECO:0000256" key="1">
    <source>
        <dbReference type="ARBA" id="ARBA00008007"/>
    </source>
</evidence>
<dbReference type="PANTHER" id="PTHR47505:SF1">
    <property type="entry name" value="DNA UTILIZATION PROTEIN YHGH"/>
    <property type="match status" value="1"/>
</dbReference>
<proteinExistence type="inferred from homology"/>
<dbReference type="AlphaFoldDB" id="A0A6N7XNI9"/>
<evidence type="ECO:0000259" key="2">
    <source>
        <dbReference type="Pfam" id="PF00156"/>
    </source>
</evidence>
<dbReference type="SUPFAM" id="SSF53271">
    <property type="entry name" value="PRTase-like"/>
    <property type="match status" value="1"/>
</dbReference>
<dbReference type="Pfam" id="PF00156">
    <property type="entry name" value="Pribosyltran"/>
    <property type="match status" value="1"/>
</dbReference>
<dbReference type="InterPro" id="IPR029057">
    <property type="entry name" value="PRTase-like"/>
</dbReference>
<dbReference type="Proteomes" id="UP000469325">
    <property type="component" value="Unassembled WGS sequence"/>
</dbReference>